<dbReference type="AlphaFoldDB" id="A0A6S7BVM2"/>
<dbReference type="Proteomes" id="UP000494115">
    <property type="component" value="Unassembled WGS sequence"/>
</dbReference>
<sequence length="213" mass="23864">MPIESFAHARFHQLLCRELPVGGRRGMCGQRLRVSDIDEPREQLEGILETRPTRTAALDTEGQDARCLARQILGDERVIRMIDEARMVDPFDLGMRCRWRAMRTAFSVIRSTRKPSVSMPWKMRNTLNGEIAAPVLRKGTTHARPIYAAGPEHVSIDDTVIADVGLVEPAKALLVLSPWKLARIYDRTTQARAVATEILGKKTSRTGTCECSI</sequence>
<name>A0A6S7BVM2_9BURK</name>
<dbReference type="EMBL" id="CADIKM010000066">
    <property type="protein sequence ID" value="CAB3804642.1"/>
    <property type="molecule type" value="Genomic_DNA"/>
</dbReference>
<evidence type="ECO:0000313" key="1">
    <source>
        <dbReference type="EMBL" id="CAB3804642.1"/>
    </source>
</evidence>
<evidence type="ECO:0000313" key="2">
    <source>
        <dbReference type="Proteomes" id="UP000494115"/>
    </source>
</evidence>
<accession>A0A6S7BVM2</accession>
<reference evidence="1 2" key="1">
    <citation type="submission" date="2020-04" db="EMBL/GenBank/DDBJ databases">
        <authorList>
            <person name="De Canck E."/>
        </authorList>
    </citation>
    <scope>NUCLEOTIDE SEQUENCE [LARGE SCALE GENOMIC DNA]</scope>
    <source>
        <strain evidence="1 2">LMG 28138</strain>
    </source>
</reference>
<protein>
    <submittedName>
        <fullName evidence="1">Uncharacterized protein</fullName>
    </submittedName>
</protein>
<gene>
    <name evidence="1" type="ORF">LMG28138_05550</name>
</gene>
<keyword evidence="2" id="KW-1185">Reference proteome</keyword>
<organism evidence="1 2">
    <name type="scientific">Pararobbsia alpina</name>
    <dbReference type="NCBI Taxonomy" id="621374"/>
    <lineage>
        <taxon>Bacteria</taxon>
        <taxon>Pseudomonadati</taxon>
        <taxon>Pseudomonadota</taxon>
        <taxon>Betaproteobacteria</taxon>
        <taxon>Burkholderiales</taxon>
        <taxon>Burkholderiaceae</taxon>
        <taxon>Pararobbsia</taxon>
    </lineage>
</organism>
<proteinExistence type="predicted"/>